<evidence type="ECO:0000313" key="2">
    <source>
        <dbReference type="EMBL" id="CAK0793699.1"/>
    </source>
</evidence>
<name>A0ABN9PPQ9_9DINO</name>
<feature type="region of interest" description="Disordered" evidence="1">
    <location>
        <begin position="1901"/>
        <end position="1934"/>
    </location>
</feature>
<feature type="compositionally biased region" description="Basic residues" evidence="1">
    <location>
        <begin position="1921"/>
        <end position="1934"/>
    </location>
</feature>
<dbReference type="Proteomes" id="UP001189429">
    <property type="component" value="Unassembled WGS sequence"/>
</dbReference>
<evidence type="ECO:0000313" key="3">
    <source>
        <dbReference type="Proteomes" id="UP001189429"/>
    </source>
</evidence>
<organism evidence="2 3">
    <name type="scientific">Prorocentrum cordatum</name>
    <dbReference type="NCBI Taxonomy" id="2364126"/>
    <lineage>
        <taxon>Eukaryota</taxon>
        <taxon>Sar</taxon>
        <taxon>Alveolata</taxon>
        <taxon>Dinophyceae</taxon>
        <taxon>Prorocentrales</taxon>
        <taxon>Prorocentraceae</taxon>
        <taxon>Prorocentrum</taxon>
    </lineage>
</organism>
<evidence type="ECO:0008006" key="4">
    <source>
        <dbReference type="Google" id="ProtNLM"/>
    </source>
</evidence>
<dbReference type="EMBL" id="CAUYUJ010001014">
    <property type="protein sequence ID" value="CAK0793699.1"/>
    <property type="molecule type" value="Genomic_DNA"/>
</dbReference>
<protein>
    <recommendedName>
        <fullName evidence="4">Calmodulin</fullName>
    </recommendedName>
</protein>
<feature type="compositionally biased region" description="Low complexity" evidence="1">
    <location>
        <begin position="178"/>
        <end position="187"/>
    </location>
</feature>
<comment type="caution">
    <text evidence="2">The sequence shown here is derived from an EMBL/GenBank/DDBJ whole genome shotgun (WGS) entry which is preliminary data.</text>
</comment>
<sequence>MTVAQISATLEAIERAEPTILEREWGEALIVPILAFDDSCPDITRYGACRWTPTMSTKRDELHDHLLYQVEHATEIYASCNDWTTIGTAQKDDVLVAAGPPTLIQNAHYLIPLEGGGAVLRLFVVPATSADLRLNPGITINYLDVGKRRRRVDFFKFCCRFLCLCAVHFPVGVDGDPSAESSAGAASEEPRDGASPSPAPAISSTPSPVPTPTCDYGAAPVVFDDFLTTQWALYEKLRMGWYAEDMESFEGDLRQLERVNGGRRGDFLRELLNQPAGPPVLHYGWQFAQFDDHQTFDSCVHSPGGDHQITQCFSKKKGLLFEELLSEGAVRAAIAQSAARRRELMQQVPQALHSLPVDHNAADSFEPLVGEKLPFGGFTIASEVKPGAHRLAEYETAQKALYLRARCGQYYDNEAFALSARRLRAAHADEDPCYLRHLMLMRPPPALIFESKTPQPHAAPPLGDAFDSQTALSREVLNNCDLDSLHAAALGRRMVMESRLKREEELPCGEADSFDNRRLPGVALPCNGFAIEVRRRDLIDSPAGGVGARHCDPMGGAEDTSEGTNTCLNWALNALGAQVPTDMTGPFRALEHGNAWLAERGMRLLPQPRGPNSPGRYVKWEPLPRKTRKKQRVGHFVAVVVHRDGVTVTDRKNGSYASQEYFSADDIPGVQRHKWFLLQDVAPDAETLAECVDPLGGMDSAGSDAAAAGAAGAGDPAESQYSRDLGAAIMNAPVPDSQPDMQREIDADDSTKRILERWEPADFQRILRRRGEFVFAREVEGEPDNMLDVIAKVRAKAAELIAQWPTLPDESEKDALNVISLYAMEDRLWSPQNDVVAMLIAGVVFGPLLVAHDDGVFMYKQGALQLIEEFSATDVRRLELALLKAAAMFKEIMGDVVNKDVTAVFDAMLPLARRTSTLAPITSIDTKEFRSAKPAEFSAWAMDAFKNMLVVATRFVGKSSSGSLVEMVGIWKQEERPEQPSTVVVFEDACVKIDPEKPEDSAERMKNVAKSIEHKSYFFIPCSIVVRAPDWAVDKLRLFMSTGFAGTTSGWKLELSLEALAFMNQVMPPVLVLEYADGGNSKSARTLLRDNVWRGHHKVISPRCFQEPDEFRKQGGQFASAKILTIQECAPGEPMVEDVMKSFISGDRLMCRPLFGTTTAYYRWNRSARFWECNWGFPSISGSPDDIRKLYAFERRIRVVKLQATFTSDPAKVDVENRIFKEDTELGEFLESPFARQAYLDTYLIPWILEHAASECRAMVMTPPLEILNETRRIVATMANGGLQVPESFRTPEEDTAATESAEKICRDVHADQAANGIIKTYEVKKIKCIPGKYREGRNGEKDRLQVFSDAVSTWPHLFTLREGRGGGFERLDIDLKKMEDAIEQAGGAAVFGGGFASWRSTWECKEFLRDRPEGDTEDMSEIAVRNQCGSLMEMFNYQRLSEKVDSGEIADAGYAKMLMQRSVRCGGDMAQIEVPYYRKFDIPGRRLAQRPSLQWMARDDRTVALSLEPSNSFQGGKESWETKTVFAEADINNCFVALLVKEIEQMCQMQEDLPALAAFAANYKAWRSALAAYMSVSAKVAKKSLVKIVHLGKPDCDLPFLWNLSVDMHKAVDLLLAQDKFKYLEGRFENRRCPPASKLHYALSSIEDMVLADLEAEAASIHGVSVNTYMFDGAVFLTPEDAVADLRAAANAVAVKWGLRMTVEVIGDGHQRGSTSMAVYDNWSEFSAAVKDMDGVNRGEFLKKVRYATVKNPEVLPDNEVGRAFAFAQAFGLAPDHMACTSCDEEYVLSYGKRGDCGERLIWRGPRHDGGCDECNGKKPSAANMTFFDGTRTGHWMDKLDCLVMWFADYSHKTIIFELSHIDHKVIDAWLLAFRERTSEWYDLICPISIKKLWAPESGVRKRPAARPAPKKAPAMKVAQQKRKPARKVSKKFAKQVKKTIGKRVLIADESFLNKNKPGKLNKAARPKKDQIWIWGAVLQGKARTHFMFRILEHPADAKDGKPRGHKEMKDNLDMLNFSKGDIFVSDKWGATISSVKSIRRQKGLTQNTLRHELVDHDDGEIVNARGFTTNAIESKWGILKRWLKSKYGGKLPNYKDRVKWRYAVNEYQARCYLSMDHALMDEKYYYVPLSKGLSIFAIA</sequence>
<keyword evidence="3" id="KW-1185">Reference proteome</keyword>
<accession>A0ABN9PPQ9</accession>
<gene>
    <name evidence="2" type="ORF">PCOR1329_LOCUS3910</name>
</gene>
<feature type="compositionally biased region" description="Low complexity" evidence="1">
    <location>
        <begin position="194"/>
        <end position="206"/>
    </location>
</feature>
<reference evidence="2" key="1">
    <citation type="submission" date="2023-10" db="EMBL/GenBank/DDBJ databases">
        <authorList>
            <person name="Chen Y."/>
            <person name="Shah S."/>
            <person name="Dougan E. K."/>
            <person name="Thang M."/>
            <person name="Chan C."/>
        </authorList>
    </citation>
    <scope>NUCLEOTIDE SEQUENCE [LARGE SCALE GENOMIC DNA]</scope>
</reference>
<proteinExistence type="predicted"/>
<feature type="compositionally biased region" description="Low complexity" evidence="1">
    <location>
        <begin position="1907"/>
        <end position="1916"/>
    </location>
</feature>
<evidence type="ECO:0000256" key="1">
    <source>
        <dbReference type="SAM" id="MobiDB-lite"/>
    </source>
</evidence>
<feature type="region of interest" description="Disordered" evidence="1">
    <location>
        <begin position="178"/>
        <end position="209"/>
    </location>
</feature>